<evidence type="ECO:0000256" key="1">
    <source>
        <dbReference type="SAM" id="MobiDB-lite"/>
    </source>
</evidence>
<protein>
    <submittedName>
        <fullName evidence="2">Uncharacterized protein</fullName>
    </submittedName>
</protein>
<sequence>MSTPLANPRRTRLDAWPKSRTPELPSEQAERTGETGTEGERRTPGA</sequence>
<feature type="compositionally biased region" description="Basic and acidic residues" evidence="1">
    <location>
        <begin position="28"/>
        <end position="46"/>
    </location>
</feature>
<evidence type="ECO:0000313" key="2">
    <source>
        <dbReference type="EMBL" id="MBG6090577.1"/>
    </source>
</evidence>
<feature type="compositionally biased region" description="Basic and acidic residues" evidence="1">
    <location>
        <begin position="11"/>
        <end position="21"/>
    </location>
</feature>
<comment type="caution">
    <text evidence="2">The sequence shown here is derived from an EMBL/GenBank/DDBJ whole genome shotgun (WGS) entry which is preliminary data.</text>
</comment>
<gene>
    <name evidence="2" type="ORF">IW256_004690</name>
</gene>
<keyword evidence="3" id="KW-1185">Reference proteome</keyword>
<organism evidence="2 3">
    <name type="scientific">Actinomadura viridis</name>
    <dbReference type="NCBI Taxonomy" id="58110"/>
    <lineage>
        <taxon>Bacteria</taxon>
        <taxon>Bacillati</taxon>
        <taxon>Actinomycetota</taxon>
        <taxon>Actinomycetes</taxon>
        <taxon>Streptosporangiales</taxon>
        <taxon>Thermomonosporaceae</taxon>
        <taxon>Actinomadura</taxon>
    </lineage>
</organism>
<feature type="region of interest" description="Disordered" evidence="1">
    <location>
        <begin position="1"/>
        <end position="46"/>
    </location>
</feature>
<dbReference type="Proteomes" id="UP000614047">
    <property type="component" value="Unassembled WGS sequence"/>
</dbReference>
<dbReference type="AlphaFoldDB" id="A0A931DJI8"/>
<reference evidence="2" key="1">
    <citation type="submission" date="2020-11" db="EMBL/GenBank/DDBJ databases">
        <title>Sequencing the genomes of 1000 actinobacteria strains.</title>
        <authorList>
            <person name="Klenk H.-P."/>
        </authorList>
    </citation>
    <scope>NUCLEOTIDE SEQUENCE</scope>
    <source>
        <strain evidence="2">DSM 43175</strain>
    </source>
</reference>
<evidence type="ECO:0000313" key="3">
    <source>
        <dbReference type="Proteomes" id="UP000614047"/>
    </source>
</evidence>
<dbReference type="RefSeq" id="WP_197013023.1">
    <property type="nucleotide sequence ID" value="NZ_BAABES010000011.1"/>
</dbReference>
<dbReference type="EMBL" id="JADOUA010000001">
    <property type="protein sequence ID" value="MBG6090577.1"/>
    <property type="molecule type" value="Genomic_DNA"/>
</dbReference>
<proteinExistence type="predicted"/>
<name>A0A931DJI8_9ACTN</name>
<accession>A0A931DJI8</accession>